<reference evidence="2" key="1">
    <citation type="submission" date="2025-08" db="UniProtKB">
        <authorList>
            <consortium name="RefSeq"/>
        </authorList>
    </citation>
    <scope>IDENTIFICATION</scope>
    <source>
        <tissue evidence="2">Whole larvae</tissue>
    </source>
</reference>
<evidence type="ECO:0000313" key="1">
    <source>
        <dbReference type="Proteomes" id="UP001652740"/>
    </source>
</evidence>
<dbReference type="FunCoup" id="A0A6J3C409">
    <property type="interactions" value="592"/>
</dbReference>
<dbReference type="KEGG" id="gmw:113509876"/>
<evidence type="ECO:0000313" key="2">
    <source>
        <dbReference type="RefSeq" id="XP_031766560.2"/>
    </source>
</evidence>
<accession>A0A6J3C409</accession>
<dbReference type="GeneID" id="113509876"/>
<protein>
    <submittedName>
        <fullName evidence="2">LOW QUALITY PROTEIN: ATP synthase subunit s, mitochondrial</fullName>
    </submittedName>
</protein>
<sequence>MSLLTNIHIALPRKLYVPRINQNRTFWEYVNMMFNKPDPKRIEAVGPDRACAEWVLRNGGRIIWADGKKLADYNSLPSDEQAVPKIIEIDGTNSSISHYGFPHLSGCTMLQRIILHNDNYIDDRAMKGLSYGRKTLTHVQISKCPSVTDLGVKEIKILDKLETLKLFDLQGVTNLEECKKYLQSHLPKCQIQGGEKKINENST</sequence>
<dbReference type="InterPro" id="IPR032675">
    <property type="entry name" value="LRR_dom_sf"/>
</dbReference>
<name>A0A6J3C409_GALME</name>
<gene>
    <name evidence="2" type="primary">LOC113509876</name>
</gene>
<dbReference type="Gene3D" id="3.80.10.10">
    <property type="entry name" value="Ribonuclease Inhibitor"/>
    <property type="match status" value="1"/>
</dbReference>
<dbReference type="AlphaFoldDB" id="A0A6J3C409"/>
<dbReference type="Proteomes" id="UP001652740">
    <property type="component" value="Unplaced"/>
</dbReference>
<dbReference type="InParanoid" id="A0A6J3C409"/>
<organism evidence="1 2">
    <name type="scientific">Galleria mellonella</name>
    <name type="common">Greater wax moth</name>
    <dbReference type="NCBI Taxonomy" id="7137"/>
    <lineage>
        <taxon>Eukaryota</taxon>
        <taxon>Metazoa</taxon>
        <taxon>Ecdysozoa</taxon>
        <taxon>Arthropoda</taxon>
        <taxon>Hexapoda</taxon>
        <taxon>Insecta</taxon>
        <taxon>Pterygota</taxon>
        <taxon>Neoptera</taxon>
        <taxon>Endopterygota</taxon>
        <taxon>Lepidoptera</taxon>
        <taxon>Glossata</taxon>
        <taxon>Ditrysia</taxon>
        <taxon>Pyraloidea</taxon>
        <taxon>Pyralidae</taxon>
        <taxon>Galleriinae</taxon>
        <taxon>Galleria</taxon>
    </lineage>
</organism>
<proteinExistence type="predicted"/>
<keyword evidence="1" id="KW-1185">Reference proteome</keyword>
<dbReference type="SUPFAM" id="SSF52047">
    <property type="entry name" value="RNI-like"/>
    <property type="match status" value="1"/>
</dbReference>
<dbReference type="RefSeq" id="XP_031766560.2">
    <property type="nucleotide sequence ID" value="XM_031910700.2"/>
</dbReference>